<dbReference type="AlphaFoldDB" id="A0A4D7QR51"/>
<name>A0A4D7QR51_9HYPH</name>
<evidence type="ECO:0000313" key="5">
    <source>
        <dbReference type="EMBL" id="QCK87724.1"/>
    </source>
</evidence>
<dbReference type="InterPro" id="IPR001258">
    <property type="entry name" value="NHL_repeat"/>
</dbReference>
<proteinExistence type="predicted"/>
<dbReference type="CDD" id="cd14958">
    <property type="entry name" value="NHL_PAL_like"/>
    <property type="match status" value="1"/>
</dbReference>
<evidence type="ECO:0000256" key="1">
    <source>
        <dbReference type="ARBA" id="ARBA00022729"/>
    </source>
</evidence>
<evidence type="ECO:0008006" key="7">
    <source>
        <dbReference type="Google" id="ProtNLM"/>
    </source>
</evidence>
<protein>
    <recommendedName>
        <fullName evidence="7">6-bladed beta-propeller</fullName>
    </recommendedName>
</protein>
<dbReference type="PROSITE" id="PS51125">
    <property type="entry name" value="NHL"/>
    <property type="match status" value="1"/>
</dbReference>
<evidence type="ECO:0000256" key="2">
    <source>
        <dbReference type="ARBA" id="ARBA00022737"/>
    </source>
</evidence>
<dbReference type="RefSeq" id="WP_137101052.1">
    <property type="nucleotide sequence ID" value="NZ_CP039865.1"/>
</dbReference>
<keyword evidence="2" id="KW-0677">Repeat</keyword>
<dbReference type="OrthoDB" id="9792285at2"/>
<dbReference type="PANTHER" id="PTHR10680:SF38">
    <property type="entry name" value="BLL1368 PROTEIN"/>
    <property type="match status" value="1"/>
</dbReference>
<evidence type="ECO:0000256" key="3">
    <source>
        <dbReference type="ARBA" id="ARBA00023180"/>
    </source>
</evidence>
<dbReference type="Pfam" id="PF01436">
    <property type="entry name" value="NHL"/>
    <property type="match status" value="1"/>
</dbReference>
<evidence type="ECO:0000313" key="6">
    <source>
        <dbReference type="Proteomes" id="UP000298588"/>
    </source>
</evidence>
<feature type="repeat" description="NHL" evidence="4">
    <location>
        <begin position="160"/>
        <end position="199"/>
    </location>
</feature>
<dbReference type="EMBL" id="CP039865">
    <property type="protein sequence ID" value="QCK87724.1"/>
    <property type="molecule type" value="Genomic_DNA"/>
</dbReference>
<keyword evidence="1" id="KW-0732">Signal</keyword>
<gene>
    <name evidence="5" type="ORF">E8L99_19180</name>
</gene>
<dbReference type="InterPro" id="IPR011042">
    <property type="entry name" value="6-blade_b-propeller_TolB-like"/>
</dbReference>
<sequence>MTENLGQGDYTFRAAPDWAKLPDGIVLGDVAGIAVDGRDRAYLFNRGDHPVVVLEADGSFVTSWGHGVFTNAHGAHIGADQAIYLTDNGDHTVRKFSLDGRLLLTIGEPGKPAVPMSGQPFCRCTHTALAPNGDIYVSDGYGNAVVHKYDPAGRHLMSWGRPGTGPGEFNLPHNICCDADGFVYVADRENHRVQIFDGNGRYQAQINNMHRPSGLAITPGPCPHCIVGELKAYQPVNRTTPNLGARISILDQKSQLVSRLDRGEGAGTGPGQFVSPHAIALDSRGDMYVGEVAATDWAAVFPETPKPEVIRRFQKFTRVREQAT</sequence>
<keyword evidence="3" id="KW-0325">Glycoprotein</keyword>
<dbReference type="Gene3D" id="2.120.10.30">
    <property type="entry name" value="TolB, C-terminal domain"/>
    <property type="match status" value="1"/>
</dbReference>
<organism evidence="5 6">
    <name type="scientific">Phreatobacter aquaticus</name>
    <dbReference type="NCBI Taxonomy" id="2570229"/>
    <lineage>
        <taxon>Bacteria</taxon>
        <taxon>Pseudomonadati</taxon>
        <taxon>Pseudomonadota</taxon>
        <taxon>Alphaproteobacteria</taxon>
        <taxon>Hyphomicrobiales</taxon>
        <taxon>Phreatobacteraceae</taxon>
        <taxon>Phreatobacter</taxon>
    </lineage>
</organism>
<reference evidence="5 6" key="1">
    <citation type="submission" date="2019-04" db="EMBL/GenBank/DDBJ databases">
        <title>Phreatobacter aquaticus sp. nov.</title>
        <authorList>
            <person name="Choi A."/>
            <person name="Baek K."/>
        </authorList>
    </citation>
    <scope>NUCLEOTIDE SEQUENCE [LARGE SCALE GENOMIC DNA]</scope>
    <source>
        <strain evidence="5 6">NMCR1094</strain>
    </source>
</reference>
<dbReference type="KEGG" id="paqt:E8L99_19180"/>
<evidence type="ECO:0000256" key="4">
    <source>
        <dbReference type="PROSITE-ProRule" id="PRU00504"/>
    </source>
</evidence>
<keyword evidence="6" id="KW-1185">Reference proteome</keyword>
<dbReference type="SUPFAM" id="SSF101898">
    <property type="entry name" value="NHL repeat"/>
    <property type="match status" value="1"/>
</dbReference>
<dbReference type="PANTHER" id="PTHR10680">
    <property type="entry name" value="PEPTIDYL-GLYCINE ALPHA-AMIDATING MONOOXYGENASE"/>
    <property type="match status" value="1"/>
</dbReference>
<dbReference type="Proteomes" id="UP000298588">
    <property type="component" value="Chromosome"/>
</dbReference>
<accession>A0A4D7QR51</accession>